<dbReference type="AlphaFoldDB" id="A0A645BSH1"/>
<dbReference type="InterPro" id="IPR012337">
    <property type="entry name" value="RNaseH-like_sf"/>
</dbReference>
<protein>
    <recommendedName>
        <fullName evidence="2">Transposase IS4-like domain-containing protein</fullName>
    </recommendedName>
</protein>
<dbReference type="EMBL" id="VSSQ01022024">
    <property type="protein sequence ID" value="MPM68028.1"/>
    <property type="molecule type" value="Genomic_DNA"/>
</dbReference>
<organism evidence="1">
    <name type="scientific">bioreactor metagenome</name>
    <dbReference type="NCBI Taxonomy" id="1076179"/>
    <lineage>
        <taxon>unclassified sequences</taxon>
        <taxon>metagenomes</taxon>
        <taxon>ecological metagenomes</taxon>
    </lineage>
</organism>
<evidence type="ECO:0008006" key="2">
    <source>
        <dbReference type="Google" id="ProtNLM"/>
    </source>
</evidence>
<comment type="caution">
    <text evidence="1">The sequence shown here is derived from an EMBL/GenBank/DDBJ whole genome shotgun (WGS) entry which is preliminary data.</text>
</comment>
<name>A0A645BSH1_9ZZZZ</name>
<reference evidence="1" key="1">
    <citation type="submission" date="2019-08" db="EMBL/GenBank/DDBJ databases">
        <authorList>
            <person name="Kucharzyk K."/>
            <person name="Murdoch R.W."/>
            <person name="Higgins S."/>
            <person name="Loffler F."/>
        </authorList>
    </citation>
    <scope>NUCLEOTIDE SEQUENCE</scope>
</reference>
<accession>A0A645BSH1</accession>
<proteinExistence type="predicted"/>
<evidence type="ECO:0000313" key="1">
    <source>
        <dbReference type="EMBL" id="MPM68028.1"/>
    </source>
</evidence>
<sequence length="51" mass="6071">MAVCKAEDADDIWFIANNLSEPYAIREYKKRFDIEEMFRDFKSSGFNLEDT</sequence>
<dbReference type="SUPFAM" id="SSF53098">
    <property type="entry name" value="Ribonuclease H-like"/>
    <property type="match status" value="1"/>
</dbReference>
<gene>
    <name evidence="1" type="ORF">SDC9_114954</name>
</gene>